<evidence type="ECO:0000256" key="1">
    <source>
        <dbReference type="ARBA" id="ARBA00004496"/>
    </source>
</evidence>
<dbReference type="InterPro" id="IPR036388">
    <property type="entry name" value="WH-like_DNA-bd_sf"/>
</dbReference>
<dbReference type="Pfam" id="PF02742">
    <property type="entry name" value="Fe_dep_repr_C"/>
    <property type="match status" value="1"/>
</dbReference>
<gene>
    <name evidence="10" type="ORF">C463_06152</name>
</gene>
<dbReference type="PATRIC" id="fig|1227465.4.peg.1211"/>
<dbReference type="SMART" id="SM00529">
    <property type="entry name" value="HTH_DTXR"/>
    <property type="match status" value="1"/>
</dbReference>
<keyword evidence="4" id="KW-0408">Iron</keyword>
<dbReference type="PANTHER" id="PTHR33238">
    <property type="entry name" value="IRON (METAL) DEPENDENT REPRESSOR, DTXR FAMILY"/>
    <property type="match status" value="1"/>
</dbReference>
<comment type="similarity">
    <text evidence="2">Belongs to the DtxR/MntR family.</text>
</comment>
<dbReference type="SUPFAM" id="SSF47979">
    <property type="entry name" value="Iron-dependent repressor protein, dimerization domain"/>
    <property type="match status" value="1"/>
</dbReference>
<evidence type="ECO:0000259" key="9">
    <source>
        <dbReference type="PROSITE" id="PS50944"/>
    </source>
</evidence>
<dbReference type="Pfam" id="PF04023">
    <property type="entry name" value="FeoA"/>
    <property type="match status" value="1"/>
</dbReference>
<dbReference type="InterPro" id="IPR036390">
    <property type="entry name" value="WH_DNA-bd_sf"/>
</dbReference>
<evidence type="ECO:0000256" key="5">
    <source>
        <dbReference type="ARBA" id="ARBA00023015"/>
    </source>
</evidence>
<protein>
    <submittedName>
        <fullName evidence="10">Iron (Metal) dependent repressor, DtxR family protein</fullName>
    </submittedName>
</protein>
<dbReference type="InterPro" id="IPR007167">
    <property type="entry name" value="Fe-transptr_FeoA-like"/>
</dbReference>
<dbReference type="AlphaFoldDB" id="M0ED20"/>
<evidence type="ECO:0000256" key="7">
    <source>
        <dbReference type="ARBA" id="ARBA00023163"/>
    </source>
</evidence>
<name>M0ED20_9EURY</name>
<keyword evidence="6" id="KW-0238">DNA-binding</keyword>
<feature type="domain" description="HTH dtxR-type" evidence="9">
    <location>
        <begin position="31"/>
        <end position="93"/>
    </location>
</feature>
<comment type="caution">
    <text evidence="10">The sequence shown here is derived from an EMBL/GenBank/DDBJ whole genome shotgun (WGS) entry which is preliminary data.</text>
</comment>
<dbReference type="GO" id="GO:0003677">
    <property type="term" value="F:DNA binding"/>
    <property type="evidence" value="ECO:0007669"/>
    <property type="project" value="UniProtKB-KW"/>
</dbReference>
<comment type="subunit">
    <text evidence="3">Homodimer.</text>
</comment>
<dbReference type="InterPro" id="IPR022687">
    <property type="entry name" value="HTH_DTXR"/>
</dbReference>
<dbReference type="PANTHER" id="PTHR33238:SF7">
    <property type="entry name" value="IRON-DEPENDENT TRANSCRIPTIONAL REGULATOR"/>
    <property type="match status" value="1"/>
</dbReference>
<dbReference type="InterPro" id="IPR050536">
    <property type="entry name" value="DtxR_MntR_Metal-Reg"/>
</dbReference>
<dbReference type="Gene3D" id="1.10.60.10">
    <property type="entry name" value="Iron dependent repressor, metal binding and dimerisation domain"/>
    <property type="match status" value="1"/>
</dbReference>
<sequence length="252" mass="27110">MTGNGNGGDADPSNADASDEGAGPRASSEVISAVMEDYIKAIYAIERDTGERVSTSALADYLDVTAPTVSSMIKKLGERGLADREEYKGVTLTDEGEVVALEILRHHRLLESFLTEQLDYSWVDVHDEADRLEHHVSEKLSDRIAEALGNPPVDPHGDPIPDADLSLPEAGDTVRLVDAEEGDRVVVQRVRHQGDEGLRYLADAGVRPGAALVVVDVAPFDMYTVETPSAEQSLPTEIAQLIEVEPAPDDAS</sequence>
<dbReference type="FunFam" id="1.10.60.10:FF:000004">
    <property type="entry name" value="DtxR family transcriptional regulator"/>
    <property type="match status" value="1"/>
</dbReference>
<evidence type="ECO:0000256" key="6">
    <source>
        <dbReference type="ARBA" id="ARBA00023125"/>
    </source>
</evidence>
<dbReference type="InterPro" id="IPR008988">
    <property type="entry name" value="Transcriptional_repressor_C"/>
</dbReference>
<evidence type="ECO:0000256" key="2">
    <source>
        <dbReference type="ARBA" id="ARBA00007871"/>
    </source>
</evidence>
<evidence type="ECO:0000256" key="3">
    <source>
        <dbReference type="ARBA" id="ARBA00011738"/>
    </source>
</evidence>
<evidence type="ECO:0000313" key="11">
    <source>
        <dbReference type="Proteomes" id="UP000011586"/>
    </source>
</evidence>
<dbReference type="SUPFAM" id="SSF46785">
    <property type="entry name" value="Winged helix' DNA-binding domain"/>
    <property type="match status" value="1"/>
</dbReference>
<dbReference type="InterPro" id="IPR038157">
    <property type="entry name" value="FeoA_core_dom"/>
</dbReference>
<keyword evidence="11" id="KW-1185">Reference proteome</keyword>
<evidence type="ECO:0000256" key="4">
    <source>
        <dbReference type="ARBA" id="ARBA00023004"/>
    </source>
</evidence>
<dbReference type="GO" id="GO:0046914">
    <property type="term" value="F:transition metal ion binding"/>
    <property type="evidence" value="ECO:0007669"/>
    <property type="project" value="InterPro"/>
</dbReference>
<dbReference type="RefSeq" id="WP_008442008.1">
    <property type="nucleotide sequence ID" value="NZ_AOJK01000026.1"/>
</dbReference>
<proteinExistence type="inferred from homology"/>
<dbReference type="GO" id="GO:0046983">
    <property type="term" value="F:protein dimerization activity"/>
    <property type="evidence" value="ECO:0007669"/>
    <property type="project" value="InterPro"/>
</dbReference>
<evidence type="ECO:0000256" key="8">
    <source>
        <dbReference type="SAM" id="MobiDB-lite"/>
    </source>
</evidence>
<dbReference type="Proteomes" id="UP000011586">
    <property type="component" value="Unassembled WGS sequence"/>
</dbReference>
<dbReference type="Gene3D" id="2.30.30.90">
    <property type="match status" value="1"/>
</dbReference>
<dbReference type="STRING" id="1227465.C463_06152"/>
<keyword evidence="7" id="KW-0804">Transcription</keyword>
<dbReference type="InterPro" id="IPR022689">
    <property type="entry name" value="Iron_dep_repressor"/>
</dbReference>
<dbReference type="InterPro" id="IPR001367">
    <property type="entry name" value="Fe_dep_repressor"/>
</dbReference>
<dbReference type="GO" id="GO:0005737">
    <property type="term" value="C:cytoplasm"/>
    <property type="evidence" value="ECO:0007669"/>
    <property type="project" value="UniProtKB-SubCell"/>
</dbReference>
<dbReference type="InterPro" id="IPR036421">
    <property type="entry name" value="Fe_dep_repressor_sf"/>
</dbReference>
<evidence type="ECO:0000313" key="10">
    <source>
        <dbReference type="EMBL" id="ELZ45696.1"/>
    </source>
</evidence>
<comment type="subcellular location">
    <subcellularLocation>
        <location evidence="1">Cytoplasm</location>
    </subcellularLocation>
</comment>
<dbReference type="Gene3D" id="1.10.10.10">
    <property type="entry name" value="Winged helix-like DNA-binding domain superfamily/Winged helix DNA-binding domain"/>
    <property type="match status" value="1"/>
</dbReference>
<organism evidence="10 11">
    <name type="scientific">Halorubrum californiense DSM 19288</name>
    <dbReference type="NCBI Taxonomy" id="1227465"/>
    <lineage>
        <taxon>Archaea</taxon>
        <taxon>Methanobacteriati</taxon>
        <taxon>Methanobacteriota</taxon>
        <taxon>Stenosarchaea group</taxon>
        <taxon>Halobacteria</taxon>
        <taxon>Halobacteriales</taxon>
        <taxon>Haloferacaceae</taxon>
        <taxon>Halorubrum</taxon>
    </lineage>
</organism>
<keyword evidence="5" id="KW-0805">Transcription regulation</keyword>
<reference evidence="10 11" key="1">
    <citation type="journal article" date="2014" name="PLoS Genet.">
        <title>Phylogenetically driven sequencing of extremely halophilic archaea reveals strategies for static and dynamic osmo-response.</title>
        <authorList>
            <person name="Becker E.A."/>
            <person name="Seitzer P.M."/>
            <person name="Tritt A."/>
            <person name="Larsen D."/>
            <person name="Krusor M."/>
            <person name="Yao A.I."/>
            <person name="Wu D."/>
            <person name="Madern D."/>
            <person name="Eisen J.A."/>
            <person name="Darling A.E."/>
            <person name="Facciotti M.T."/>
        </authorList>
    </citation>
    <scope>NUCLEOTIDE SEQUENCE [LARGE SCALE GENOMIC DNA]</scope>
    <source>
        <strain evidence="10 11">DSM 19288</strain>
    </source>
</reference>
<dbReference type="SMART" id="SM00899">
    <property type="entry name" value="FeoA"/>
    <property type="match status" value="1"/>
</dbReference>
<accession>M0ED20</accession>
<dbReference type="PROSITE" id="PS50944">
    <property type="entry name" value="HTH_DTXR"/>
    <property type="match status" value="1"/>
</dbReference>
<dbReference type="EMBL" id="AOJK01000026">
    <property type="protein sequence ID" value="ELZ45696.1"/>
    <property type="molecule type" value="Genomic_DNA"/>
</dbReference>
<dbReference type="SUPFAM" id="SSF50037">
    <property type="entry name" value="C-terminal domain of transcriptional repressors"/>
    <property type="match status" value="1"/>
</dbReference>
<dbReference type="Pfam" id="PF01325">
    <property type="entry name" value="Fe_dep_repress"/>
    <property type="match status" value="1"/>
</dbReference>
<feature type="region of interest" description="Disordered" evidence="8">
    <location>
        <begin position="1"/>
        <end position="27"/>
    </location>
</feature>
<dbReference type="GO" id="GO:0003700">
    <property type="term" value="F:DNA-binding transcription factor activity"/>
    <property type="evidence" value="ECO:0007669"/>
    <property type="project" value="InterPro"/>
</dbReference>